<gene>
    <name evidence="1" type="ORF">TQ35_004745</name>
</gene>
<proteinExistence type="predicted"/>
<evidence type="ECO:0000313" key="1">
    <source>
        <dbReference type="EMBL" id="MCL7343866.1"/>
    </source>
</evidence>
<accession>A0AAE3K1U4</accession>
<comment type="caution">
    <text evidence="1">The sequence shown here is derived from an EMBL/GenBank/DDBJ whole genome shotgun (WGS) entry which is preliminary data.</text>
</comment>
<sequence length="227" mass="25323">MLVTAPFAGPVSFPLLVAKVHGKLDFELRNSCEYQGIGDVVLDSITNVAKMGANYKLVAGVYVDMYSLLGNKDSKKIYTIRQGTLADYNARLYALLTGKEVVNTTPERAVEESERGGLALVGIEVKVGESFEKEMEKLGALAPSCVIYTREVADNVIRAYEEGIRIIKEDPKTSASIISSASKYYSLETMERIIHIYNHRLTTNREELKKSVRIYSRVLPEVDKLSY</sequence>
<dbReference type="Pfam" id="PF12916">
    <property type="entry name" value="DUF3834"/>
    <property type="match status" value="1"/>
</dbReference>
<dbReference type="EMBL" id="JZWS02000003">
    <property type="protein sequence ID" value="MCL7343866.1"/>
    <property type="molecule type" value="Genomic_DNA"/>
</dbReference>
<dbReference type="Gene3D" id="3.40.190.200">
    <property type="match status" value="1"/>
</dbReference>
<dbReference type="AlphaFoldDB" id="A0AAE3K1U4"/>
<organism evidence="1">
    <name type="scientific">Candidatus Aramenus sulfurataquae</name>
    <dbReference type="NCBI Taxonomy" id="1326980"/>
    <lineage>
        <taxon>Archaea</taxon>
        <taxon>Thermoproteota</taxon>
        <taxon>Thermoprotei</taxon>
        <taxon>Sulfolobales</taxon>
        <taxon>Sulfolobaceae</taxon>
        <taxon>Candidatus Aramenus</taxon>
    </lineage>
</organism>
<reference evidence="1" key="1">
    <citation type="submission" date="2022-05" db="EMBL/GenBank/DDBJ databases">
        <title>Metagenome Sequencing of an Archaeal-Dominated Microbial Community from a Hot Spring at the Los Azufres Geothermal Field, Mexico.</title>
        <authorList>
            <person name="Marin-Paredes R."/>
            <person name="Martinez-Romero E."/>
            <person name="Servin-Garciduenas L.E."/>
        </authorList>
    </citation>
    <scope>NUCLEOTIDE SEQUENCE</scope>
    <source>
        <strain evidence="1">AZ1-454</strain>
    </source>
</reference>
<name>A0AAE3K1U4_9CREN</name>
<dbReference type="InterPro" id="IPR024533">
    <property type="entry name" value="DUF3834"/>
</dbReference>
<protein>
    <submittedName>
        <fullName evidence="1">DUF3834 domain-containing protein</fullName>
    </submittedName>
</protein>